<dbReference type="Proteomes" id="UP001226020">
    <property type="component" value="Unassembled WGS sequence"/>
</dbReference>
<gene>
    <name evidence="1" type="primary">imm9</name>
    <name evidence="1" type="ORF">QJU57_06035</name>
</gene>
<comment type="caution">
    <text evidence="1">The sequence shown here is derived from an EMBL/GenBank/DDBJ whole genome shotgun (WGS) entry which is preliminary data.</text>
</comment>
<sequence length="157" mass="18571">MEKRISYHTNFIVQIIGFFEQEYAKPFEELVNTLSMKYTLVNVKENTDFFHLAVLFICNEQSYMSVRKKLSYFNKGKNCEINATIIIPTSDEVEWGFKLRKGQKKDNYSGLKSTKTVYVENNIDYTQFTSMNDYFTYCCDKILNILIDNEVVRLQIK</sequence>
<dbReference type="InterPro" id="IPR028963">
    <property type="entry name" value="Imm9"/>
</dbReference>
<protein>
    <submittedName>
        <fullName evidence="1">Imm9 family immunity protein</fullName>
    </submittedName>
</protein>
<accession>A0AAW8CHY0</accession>
<organism evidence="1 2">
    <name type="scientific">Phocoenobacter atlanticus subsp. atlanticus</name>
    <dbReference type="NCBI Taxonomy" id="3061285"/>
    <lineage>
        <taxon>Bacteria</taxon>
        <taxon>Pseudomonadati</taxon>
        <taxon>Pseudomonadota</taxon>
        <taxon>Gammaproteobacteria</taxon>
        <taxon>Pasteurellales</taxon>
        <taxon>Pasteurellaceae</taxon>
        <taxon>Phocoenobacter</taxon>
        <taxon>Phocoenobacter atlanticus</taxon>
    </lineage>
</organism>
<dbReference type="EMBL" id="JASAXT010000009">
    <property type="protein sequence ID" value="MDP8148632.1"/>
    <property type="molecule type" value="Genomic_DNA"/>
</dbReference>
<dbReference type="RefSeq" id="WP_306351594.1">
    <property type="nucleotide sequence ID" value="NZ_JASAWV010000017.1"/>
</dbReference>
<keyword evidence="2" id="KW-1185">Reference proteome</keyword>
<reference evidence="1 2" key="1">
    <citation type="journal article" date="2023" name="Front. Microbiol.">
        <title>Phylogeography and host specificity of Pasteurellaceae pathogenic to sea-farmed fish in the north-east Atlantic.</title>
        <authorList>
            <person name="Gulla S."/>
            <person name="Colquhoun D.J."/>
            <person name="Olsen A.B."/>
            <person name="Spilsberg B."/>
            <person name="Lagesen K."/>
            <person name="Aakesson C.P."/>
            <person name="Strom S."/>
            <person name="Manji F."/>
            <person name="Birkbeck T.H."/>
            <person name="Nilsen H.K."/>
        </authorList>
    </citation>
    <scope>NUCLEOTIDE SEQUENCE [LARGE SCALE GENOMIC DNA]</scope>
    <source>
        <strain evidence="1 2">NVIB3131</strain>
    </source>
</reference>
<name>A0AAW8CHY0_9PAST</name>
<evidence type="ECO:0000313" key="1">
    <source>
        <dbReference type="EMBL" id="MDP8148632.1"/>
    </source>
</evidence>
<evidence type="ECO:0000313" key="2">
    <source>
        <dbReference type="Proteomes" id="UP001226020"/>
    </source>
</evidence>
<proteinExistence type="predicted"/>
<dbReference type="AlphaFoldDB" id="A0AAW8CHY0"/>
<dbReference type="Pfam" id="PF15587">
    <property type="entry name" value="Imm9"/>
    <property type="match status" value="1"/>
</dbReference>